<keyword evidence="3" id="KW-0418">Kinase</keyword>
<evidence type="ECO:0000256" key="6">
    <source>
        <dbReference type="ARBA" id="ARBA00038999"/>
    </source>
</evidence>
<dbReference type="GO" id="GO:0004708">
    <property type="term" value="F:MAP kinase kinase activity"/>
    <property type="evidence" value="ECO:0007669"/>
    <property type="project" value="UniProtKB-EC"/>
</dbReference>
<dbReference type="EMBL" id="KN555136">
    <property type="protein sequence ID" value="KHJ88829.1"/>
    <property type="molecule type" value="Genomic_DNA"/>
</dbReference>
<feature type="domain" description="Protein kinase" evidence="7">
    <location>
        <begin position="1"/>
        <end position="71"/>
    </location>
</feature>
<dbReference type="GO" id="GO:0051403">
    <property type="term" value="P:stress-activated MAPK cascade"/>
    <property type="evidence" value="ECO:0007669"/>
    <property type="project" value="TreeGrafter"/>
</dbReference>
<evidence type="ECO:0000256" key="1">
    <source>
        <dbReference type="ARBA" id="ARBA00022679"/>
    </source>
</evidence>
<feature type="non-terminal residue" evidence="8">
    <location>
        <position position="1"/>
    </location>
</feature>
<dbReference type="AlphaFoldDB" id="A0A0B1SV37"/>
<evidence type="ECO:0000256" key="3">
    <source>
        <dbReference type="ARBA" id="ARBA00022777"/>
    </source>
</evidence>
<dbReference type="PANTHER" id="PTHR48013">
    <property type="entry name" value="DUAL SPECIFICITY MITOGEN-ACTIVATED PROTEIN KINASE KINASE 5-RELATED"/>
    <property type="match status" value="1"/>
</dbReference>
<dbReference type="InterPro" id="IPR011009">
    <property type="entry name" value="Kinase-like_dom_sf"/>
</dbReference>
<evidence type="ECO:0000256" key="5">
    <source>
        <dbReference type="ARBA" id="ARBA00038035"/>
    </source>
</evidence>
<accession>A0A0B1SV37</accession>
<evidence type="ECO:0000313" key="8">
    <source>
        <dbReference type="EMBL" id="KHJ88829.1"/>
    </source>
</evidence>
<dbReference type="SUPFAM" id="SSF56112">
    <property type="entry name" value="Protein kinase-like (PK-like)"/>
    <property type="match status" value="1"/>
</dbReference>
<dbReference type="PANTHER" id="PTHR48013:SF28">
    <property type="entry name" value="DUAL SPECIFICITY MITOGEN-ACTIVATED PROTEIN KINASE KINASE SEK-1"/>
    <property type="match status" value="1"/>
</dbReference>
<name>A0A0B1SV37_OESDE</name>
<dbReference type="Proteomes" id="UP000053660">
    <property type="component" value="Unassembled WGS sequence"/>
</dbReference>
<dbReference type="PROSITE" id="PS50011">
    <property type="entry name" value="PROTEIN_KINASE_DOM"/>
    <property type="match status" value="1"/>
</dbReference>
<keyword evidence="4" id="KW-0067">ATP-binding</keyword>
<dbReference type="Gene3D" id="1.10.510.10">
    <property type="entry name" value="Transferase(Phosphotransferase) domain 1"/>
    <property type="match status" value="1"/>
</dbReference>
<proteinExistence type="inferred from homology"/>
<sequence length="104" mass="11911">VVQVEIATGVYPYDTWANVFQQLNQVLSKPAPRLPSDGSFSPDCQYFVKRCLEKDPHERPKYPELLAMPFLNNARNERQFSMSRFIVEILDAPEPPQASTGRRA</sequence>
<keyword evidence="2" id="KW-0547">Nucleotide-binding</keyword>
<evidence type="ECO:0000256" key="2">
    <source>
        <dbReference type="ARBA" id="ARBA00022741"/>
    </source>
</evidence>
<dbReference type="EC" id="2.7.12.2" evidence="6"/>
<evidence type="ECO:0000259" key="7">
    <source>
        <dbReference type="PROSITE" id="PS50011"/>
    </source>
</evidence>
<dbReference type="InterPro" id="IPR000719">
    <property type="entry name" value="Prot_kinase_dom"/>
</dbReference>
<keyword evidence="1" id="KW-0808">Transferase</keyword>
<evidence type="ECO:0000256" key="4">
    <source>
        <dbReference type="ARBA" id="ARBA00022840"/>
    </source>
</evidence>
<dbReference type="OrthoDB" id="10252354at2759"/>
<gene>
    <name evidence="8" type="ORF">OESDEN_11366</name>
</gene>
<comment type="similarity">
    <text evidence="5">Belongs to the protein kinase superfamily. STE Ser/Thr protein kinase family. MAP kinase kinase subfamily.</text>
</comment>
<organism evidence="8 9">
    <name type="scientific">Oesophagostomum dentatum</name>
    <name type="common">Nodular worm</name>
    <dbReference type="NCBI Taxonomy" id="61180"/>
    <lineage>
        <taxon>Eukaryota</taxon>
        <taxon>Metazoa</taxon>
        <taxon>Ecdysozoa</taxon>
        <taxon>Nematoda</taxon>
        <taxon>Chromadorea</taxon>
        <taxon>Rhabditida</taxon>
        <taxon>Rhabditina</taxon>
        <taxon>Rhabditomorpha</taxon>
        <taxon>Strongyloidea</taxon>
        <taxon>Strongylidae</taxon>
        <taxon>Oesophagostomum</taxon>
    </lineage>
</organism>
<dbReference type="GO" id="GO:0005524">
    <property type="term" value="F:ATP binding"/>
    <property type="evidence" value="ECO:0007669"/>
    <property type="project" value="UniProtKB-KW"/>
</dbReference>
<evidence type="ECO:0000313" key="9">
    <source>
        <dbReference type="Proteomes" id="UP000053660"/>
    </source>
</evidence>
<keyword evidence="9" id="KW-1185">Reference proteome</keyword>
<reference evidence="8 9" key="1">
    <citation type="submission" date="2014-03" db="EMBL/GenBank/DDBJ databases">
        <title>Draft genome of the hookworm Oesophagostomum dentatum.</title>
        <authorList>
            <person name="Mitreva M."/>
        </authorList>
    </citation>
    <scope>NUCLEOTIDE SEQUENCE [LARGE SCALE GENOMIC DNA]</scope>
    <source>
        <strain evidence="8 9">OD-Hann</strain>
    </source>
</reference>
<protein>
    <recommendedName>
        <fullName evidence="6">mitogen-activated protein kinase kinase</fullName>
        <ecNumber evidence="6">2.7.12.2</ecNumber>
    </recommendedName>
</protein>